<evidence type="ECO:0008006" key="4">
    <source>
        <dbReference type="Google" id="ProtNLM"/>
    </source>
</evidence>
<reference evidence="2" key="2">
    <citation type="submission" date="2015-06" db="UniProtKB">
        <authorList>
            <consortium name="EnsemblMetazoa"/>
        </authorList>
    </citation>
    <scope>IDENTIFICATION</scope>
</reference>
<accession>T1GHG3</accession>
<name>T1GHG3_MEGSC</name>
<evidence type="ECO:0000313" key="2">
    <source>
        <dbReference type="EnsemblMetazoa" id="MESCA002861-PA"/>
    </source>
</evidence>
<reference evidence="3" key="1">
    <citation type="submission" date="2013-02" db="EMBL/GenBank/DDBJ databases">
        <authorList>
            <person name="Hughes D."/>
        </authorList>
    </citation>
    <scope>NUCLEOTIDE SEQUENCE</scope>
    <source>
        <strain>Durham</strain>
        <strain evidence="3">NC isolate 2 -- Noor lab</strain>
    </source>
</reference>
<keyword evidence="3" id="KW-1185">Reference proteome</keyword>
<feature type="coiled-coil region" evidence="1">
    <location>
        <begin position="61"/>
        <end position="90"/>
    </location>
</feature>
<evidence type="ECO:0000313" key="3">
    <source>
        <dbReference type="Proteomes" id="UP000015102"/>
    </source>
</evidence>
<dbReference type="InterPro" id="IPR011011">
    <property type="entry name" value="Znf_FYVE_PHD"/>
</dbReference>
<keyword evidence="1" id="KW-0175">Coiled coil</keyword>
<evidence type="ECO:0000256" key="1">
    <source>
        <dbReference type="SAM" id="Coils"/>
    </source>
</evidence>
<dbReference type="HOGENOM" id="CLU_2199965_0_0_1"/>
<dbReference type="AlphaFoldDB" id="T1GHG3"/>
<sequence length="108" mass="12471">MRKSQNMNKCNECEEYGNDSLRNCTDCLGSFHDSCHSDETISKKTRASSCPSCVRIYANAIKDRNQKIEAHKENRRNAKLELELENEGDDEISEEVDFQEDNIEFITC</sequence>
<dbReference type="EMBL" id="CAQQ02114007">
    <property type="status" value="NOT_ANNOTATED_CDS"/>
    <property type="molecule type" value="Genomic_DNA"/>
</dbReference>
<dbReference type="Proteomes" id="UP000015102">
    <property type="component" value="Unassembled WGS sequence"/>
</dbReference>
<dbReference type="SUPFAM" id="SSF57903">
    <property type="entry name" value="FYVE/PHD zinc finger"/>
    <property type="match status" value="1"/>
</dbReference>
<protein>
    <recommendedName>
        <fullName evidence="4">Zinc finger PHD-type domain-containing protein</fullName>
    </recommendedName>
</protein>
<dbReference type="EnsemblMetazoa" id="MESCA002861-RA">
    <property type="protein sequence ID" value="MESCA002861-PA"/>
    <property type="gene ID" value="MESCA002861"/>
</dbReference>
<organism evidence="2 3">
    <name type="scientific">Megaselia scalaris</name>
    <name type="common">Humpbacked fly</name>
    <name type="synonym">Phora scalaris</name>
    <dbReference type="NCBI Taxonomy" id="36166"/>
    <lineage>
        <taxon>Eukaryota</taxon>
        <taxon>Metazoa</taxon>
        <taxon>Ecdysozoa</taxon>
        <taxon>Arthropoda</taxon>
        <taxon>Hexapoda</taxon>
        <taxon>Insecta</taxon>
        <taxon>Pterygota</taxon>
        <taxon>Neoptera</taxon>
        <taxon>Endopterygota</taxon>
        <taxon>Diptera</taxon>
        <taxon>Brachycera</taxon>
        <taxon>Muscomorpha</taxon>
        <taxon>Platypezoidea</taxon>
        <taxon>Phoridae</taxon>
        <taxon>Megaseliini</taxon>
        <taxon>Megaselia</taxon>
    </lineage>
</organism>
<proteinExistence type="predicted"/>